<dbReference type="Proteomes" id="UP001597557">
    <property type="component" value="Unassembled WGS sequence"/>
</dbReference>
<dbReference type="SMART" id="SM00089">
    <property type="entry name" value="PKD"/>
    <property type="match status" value="2"/>
</dbReference>
<feature type="domain" description="PKD/Chitinase" evidence="1">
    <location>
        <begin position="137"/>
        <end position="205"/>
    </location>
</feature>
<keyword evidence="3" id="KW-1185">Reference proteome</keyword>
<evidence type="ECO:0000313" key="3">
    <source>
        <dbReference type="Proteomes" id="UP001597557"/>
    </source>
</evidence>
<dbReference type="RefSeq" id="WP_377188261.1">
    <property type="nucleotide sequence ID" value="NZ_JBHUPD010000003.1"/>
</dbReference>
<reference evidence="3" key="1">
    <citation type="journal article" date="2019" name="Int. J. Syst. Evol. Microbiol.">
        <title>The Global Catalogue of Microorganisms (GCM) 10K type strain sequencing project: providing services to taxonomists for standard genome sequencing and annotation.</title>
        <authorList>
            <consortium name="The Broad Institute Genomics Platform"/>
            <consortium name="The Broad Institute Genome Sequencing Center for Infectious Disease"/>
            <person name="Wu L."/>
            <person name="Ma J."/>
        </authorList>
    </citation>
    <scope>NUCLEOTIDE SEQUENCE [LARGE SCALE GENOMIC DNA]</scope>
    <source>
        <strain evidence="3">KCTC 22437</strain>
    </source>
</reference>
<organism evidence="2 3">
    <name type="scientific">Mucilaginibacter ximonensis</name>
    <dbReference type="NCBI Taxonomy" id="538021"/>
    <lineage>
        <taxon>Bacteria</taxon>
        <taxon>Pseudomonadati</taxon>
        <taxon>Bacteroidota</taxon>
        <taxon>Sphingobacteriia</taxon>
        <taxon>Sphingobacteriales</taxon>
        <taxon>Sphingobacteriaceae</taxon>
        <taxon>Mucilaginibacter</taxon>
    </lineage>
</organism>
<sequence length="696" mass="73967">MRSMKYFLGIALTAAVFAGCKKESYNDTSFASNIGAPAKLSVLFNITQDNTGLVTIIPSGEGAASYDVYFGDGTTKPTNVPAGKSVQHTYAEGVYTVKITAKGLGGQTTDMTQQLTVSFRAPENLKTTLSTSGLVLSVGASANYETMFHVYFGDSLTVTPLHYATFLEGQTITHTYAGAGTYNVRVVALSGGKATTETTQAVKVGKQIDLPVTFDDPNYDLTTSDFGGNVSSIAADPTNAANKVLKAVKGTGSEVWAGTTIGTALGFATKIPLTATSTKMSMRVYSPAAGLDIKLKLEDHNDGTHSVETDVLTTVANAWETLTFDFSKQAAGTPAFNAAWTYDKASVFFDFGVAGNGKTYYADDLKFIPALSQINLPVTFDDPTVDYTVTDFGNNQTVNSVDPANASNKVKLTTKPAGAETWAGTTVGTAQGFAAKVPITPSNSKMTLRVYSPAAGLDVKLKLEDHNDGTHSIETDVLTTVANGWETLTFDFNNLAAGTPAYNAAYTYDKASVFFDFGVAGNGKKFYWDDLQMAAASNVLGLPLNFESTTINYAAAITDFNGGAWTIVNNPSATGINTSAKVGKMVKSNGEVYGGSYLTLPSPIDFSGSKTFKMKVYSPRVGAKVLLKVENLTDGTVFYQQEVASTAANAWETLTFDYTGINTAKSYQKVVLIFDNGTKGDGSANYTWYFDDITLN</sequence>
<accession>A0ABW5YFK1</accession>
<name>A0ABW5YFK1_9SPHI</name>
<dbReference type="InterPro" id="IPR022409">
    <property type="entry name" value="PKD/Chitinase_dom"/>
</dbReference>
<proteinExistence type="predicted"/>
<evidence type="ECO:0000259" key="1">
    <source>
        <dbReference type="SMART" id="SM00089"/>
    </source>
</evidence>
<feature type="domain" description="PKD/Chitinase" evidence="1">
    <location>
        <begin position="41"/>
        <end position="116"/>
    </location>
</feature>
<evidence type="ECO:0000313" key="2">
    <source>
        <dbReference type="EMBL" id="MFD2874154.1"/>
    </source>
</evidence>
<comment type="caution">
    <text evidence="2">The sequence shown here is derived from an EMBL/GenBank/DDBJ whole genome shotgun (WGS) entry which is preliminary data.</text>
</comment>
<gene>
    <name evidence="2" type="ORF">ACFS5N_16850</name>
</gene>
<dbReference type="InterPro" id="IPR013783">
    <property type="entry name" value="Ig-like_fold"/>
</dbReference>
<dbReference type="CDD" id="cd00146">
    <property type="entry name" value="PKD"/>
    <property type="match status" value="1"/>
</dbReference>
<dbReference type="InterPro" id="IPR035986">
    <property type="entry name" value="PKD_dom_sf"/>
</dbReference>
<dbReference type="Gene3D" id="2.60.40.10">
    <property type="entry name" value="Immunoglobulins"/>
    <property type="match status" value="2"/>
</dbReference>
<dbReference type="PROSITE" id="PS51257">
    <property type="entry name" value="PROKAR_LIPOPROTEIN"/>
    <property type="match status" value="1"/>
</dbReference>
<protein>
    <recommendedName>
        <fullName evidence="1">PKD/Chitinase domain-containing protein</fullName>
    </recommendedName>
</protein>
<dbReference type="Gene3D" id="2.60.120.260">
    <property type="entry name" value="Galactose-binding domain-like"/>
    <property type="match status" value="1"/>
</dbReference>
<dbReference type="EMBL" id="JBHUPD010000003">
    <property type="protein sequence ID" value="MFD2874154.1"/>
    <property type="molecule type" value="Genomic_DNA"/>
</dbReference>
<dbReference type="SUPFAM" id="SSF49299">
    <property type="entry name" value="PKD domain"/>
    <property type="match status" value="2"/>
</dbReference>